<dbReference type="EMBL" id="BAABDT010000005">
    <property type="protein sequence ID" value="GAA3741710.1"/>
    <property type="molecule type" value="Genomic_DNA"/>
</dbReference>
<dbReference type="RefSeq" id="WP_278021788.1">
    <property type="nucleotide sequence ID" value="NZ_BAABDT010000005.1"/>
</dbReference>
<protein>
    <submittedName>
        <fullName evidence="1">Uncharacterized protein</fullName>
    </submittedName>
</protein>
<dbReference type="Proteomes" id="UP001501367">
    <property type="component" value="Unassembled WGS sequence"/>
</dbReference>
<accession>A0ABP7FJR9</accession>
<name>A0ABP7FJR9_9FLAO</name>
<reference evidence="2" key="1">
    <citation type="journal article" date="2019" name="Int. J. Syst. Evol. Microbiol.">
        <title>The Global Catalogue of Microorganisms (GCM) 10K type strain sequencing project: providing services to taxonomists for standard genome sequencing and annotation.</title>
        <authorList>
            <consortium name="The Broad Institute Genomics Platform"/>
            <consortium name="The Broad Institute Genome Sequencing Center for Infectious Disease"/>
            <person name="Wu L."/>
            <person name="Ma J."/>
        </authorList>
    </citation>
    <scope>NUCLEOTIDE SEQUENCE [LARGE SCALE GENOMIC DNA]</scope>
    <source>
        <strain evidence="2">JCM 17336</strain>
    </source>
</reference>
<evidence type="ECO:0000313" key="1">
    <source>
        <dbReference type="EMBL" id="GAA3741710.1"/>
    </source>
</evidence>
<keyword evidence="2" id="KW-1185">Reference proteome</keyword>
<evidence type="ECO:0000313" key="2">
    <source>
        <dbReference type="Proteomes" id="UP001501367"/>
    </source>
</evidence>
<proteinExistence type="predicted"/>
<comment type="caution">
    <text evidence="1">The sequence shown here is derived from an EMBL/GenBank/DDBJ whole genome shotgun (WGS) entry which is preliminary data.</text>
</comment>
<sequence>MKKISILLFLIFQQTFSQNLDIRRSYEISFCGKPQTIKLIEYQNGFVEGFLETKLTRKVLRKRKEIINKTSFDNVLVKKLMLDLKNAGIETLKKCNEDLDCHSIGFLDGDSLSFNIQIDSINKQAYFSEIYPESQTKEQIEKTELRRKVQILITIIDKEINLEKQFSDLMKGLKEGTYCYWTGISKVCIIHEEI</sequence>
<organism evidence="1 2">
    <name type="scientific">Flavobacterium ginsengisoli</name>
    <dbReference type="NCBI Taxonomy" id="871694"/>
    <lineage>
        <taxon>Bacteria</taxon>
        <taxon>Pseudomonadati</taxon>
        <taxon>Bacteroidota</taxon>
        <taxon>Flavobacteriia</taxon>
        <taxon>Flavobacteriales</taxon>
        <taxon>Flavobacteriaceae</taxon>
        <taxon>Flavobacterium</taxon>
    </lineage>
</organism>
<gene>
    <name evidence="1" type="ORF">GCM10022422_26770</name>
</gene>